<name>A0A143WW68_9ENTR</name>
<dbReference type="PATRIC" id="fig|1778263.3.peg.219"/>
<keyword evidence="2 7" id="KW-1003">Cell membrane</keyword>
<feature type="transmembrane region" description="Helical" evidence="7">
    <location>
        <begin position="276"/>
        <end position="303"/>
    </location>
</feature>
<dbReference type="HAMAP" id="MF_01147">
    <property type="entry name" value="Lgt"/>
    <property type="match status" value="1"/>
</dbReference>
<dbReference type="Pfam" id="PF01790">
    <property type="entry name" value="LGT"/>
    <property type="match status" value="1"/>
</dbReference>
<keyword evidence="8" id="KW-0449">Lipoprotein</keyword>
<dbReference type="GO" id="GO:0042158">
    <property type="term" value="P:lipoprotein biosynthetic process"/>
    <property type="evidence" value="ECO:0007669"/>
    <property type="project" value="UniProtKB-UniRule"/>
</dbReference>
<feature type="transmembrane region" description="Helical" evidence="7">
    <location>
        <begin position="222"/>
        <end position="240"/>
    </location>
</feature>
<evidence type="ECO:0000256" key="4">
    <source>
        <dbReference type="ARBA" id="ARBA00022692"/>
    </source>
</evidence>
<evidence type="ECO:0000313" key="9">
    <source>
        <dbReference type="Proteomes" id="UP000095477"/>
    </source>
</evidence>
<evidence type="ECO:0000256" key="3">
    <source>
        <dbReference type="ARBA" id="ARBA00022679"/>
    </source>
</evidence>
<sequence>MVPTVSAKIRKSNKDVIVINDYNTTHYLVFPQINPIIFSLGRVSLHWYGLMYLIGLIFARWLAMRRANRPGSVWCKLELENLLYASFLGLFLGGRIGYFLFYNLSLFLEHPSYLFKVWYGGMSFHGGLIGVILVILWFSHRTKRHFFQVADFITPMVPFGLGAGRLGNFINGELWGRVTTDMPWSMLFPNSRNEDLALLQLNPQWQPLFERYGVLPRHPSQLYEMLLEGFVLFIILNIFIRKPRPMGSVSSLFLICYGFFRIIIEFFRQPDAQLGLFRGVISMGQILSLPMILAGVIIMVWSIHINKYY</sequence>
<comment type="catalytic activity">
    <reaction evidence="7">
        <text>L-cysteinyl-[prolipoprotein] + a 1,2-diacyl-sn-glycero-3-phospho-(1'-sn-glycerol) = an S-1,2-diacyl-sn-glyceryl-L-cysteinyl-[prolipoprotein] + sn-glycerol 1-phosphate + H(+)</text>
        <dbReference type="Rhea" id="RHEA:56712"/>
        <dbReference type="Rhea" id="RHEA-COMP:14679"/>
        <dbReference type="Rhea" id="RHEA-COMP:14680"/>
        <dbReference type="ChEBI" id="CHEBI:15378"/>
        <dbReference type="ChEBI" id="CHEBI:29950"/>
        <dbReference type="ChEBI" id="CHEBI:57685"/>
        <dbReference type="ChEBI" id="CHEBI:64716"/>
        <dbReference type="ChEBI" id="CHEBI:140658"/>
        <dbReference type="EC" id="2.5.1.145"/>
    </reaction>
</comment>
<feature type="transmembrane region" description="Helical" evidence="7">
    <location>
        <begin position="45"/>
        <end position="63"/>
    </location>
</feature>
<keyword evidence="3 7" id="KW-0808">Transferase</keyword>
<proteinExistence type="inferred from homology"/>
<feature type="transmembrane region" description="Helical" evidence="7">
    <location>
        <begin position="246"/>
        <end position="264"/>
    </location>
</feature>
<organism evidence="8 9">
    <name type="scientific">Candidatus Hoaglandella endobia</name>
    <dbReference type="NCBI Taxonomy" id="1778263"/>
    <lineage>
        <taxon>Bacteria</taxon>
        <taxon>Pseudomonadati</taxon>
        <taxon>Pseudomonadota</taxon>
        <taxon>Gammaproteobacteria</taxon>
        <taxon>Enterobacterales</taxon>
        <taxon>Enterobacteriaceae</taxon>
        <taxon>Candidatus Hoaglandella</taxon>
    </lineage>
</organism>
<dbReference type="STRING" id="1778263.TPER_HE00222"/>
<keyword evidence="6 7" id="KW-0472">Membrane</keyword>
<dbReference type="OrthoDB" id="871140at2"/>
<evidence type="ECO:0000256" key="2">
    <source>
        <dbReference type="ARBA" id="ARBA00022475"/>
    </source>
</evidence>
<dbReference type="InterPro" id="IPR001640">
    <property type="entry name" value="Lgt"/>
</dbReference>
<accession>A0A143WW68</accession>
<feature type="transmembrane region" description="Helical" evidence="7">
    <location>
        <begin position="83"/>
        <end position="105"/>
    </location>
</feature>
<dbReference type="GO" id="GO:0005886">
    <property type="term" value="C:plasma membrane"/>
    <property type="evidence" value="ECO:0007669"/>
    <property type="project" value="UniProtKB-SubCell"/>
</dbReference>
<dbReference type="PROSITE" id="PS01311">
    <property type="entry name" value="LGT"/>
    <property type="match status" value="1"/>
</dbReference>
<comment type="subcellular location">
    <subcellularLocation>
        <location evidence="7">Cell membrane</location>
        <topology evidence="7">Multi-pass membrane protein</topology>
    </subcellularLocation>
</comment>
<keyword evidence="4 7" id="KW-0812">Transmembrane</keyword>
<dbReference type="RefSeq" id="WP_082798868.1">
    <property type="nucleotide sequence ID" value="NZ_LN999835.1"/>
</dbReference>
<dbReference type="KEGG" id="hed:TPER_HE00222"/>
<dbReference type="EMBL" id="LN999835">
    <property type="protein sequence ID" value="CUX97154.1"/>
    <property type="molecule type" value="Genomic_DNA"/>
</dbReference>
<feature type="transmembrane region" description="Helical" evidence="7">
    <location>
        <begin position="117"/>
        <end position="138"/>
    </location>
</feature>
<evidence type="ECO:0000256" key="7">
    <source>
        <dbReference type="HAMAP-Rule" id="MF_01147"/>
    </source>
</evidence>
<keyword evidence="8" id="KW-0328">Glycosyltransferase</keyword>
<dbReference type="UniPathway" id="UPA00664"/>
<dbReference type="Proteomes" id="UP000095477">
    <property type="component" value="Chromosome I"/>
</dbReference>
<protein>
    <recommendedName>
        <fullName evidence="7">Phosphatidylglycerol--prolipoprotein diacylglyceryl transferase</fullName>
        <ecNumber evidence="7">2.5.1.145</ecNumber>
    </recommendedName>
</protein>
<dbReference type="PANTHER" id="PTHR30589:SF0">
    <property type="entry name" value="PHOSPHATIDYLGLYCEROL--PROLIPOPROTEIN DIACYLGLYCERYL TRANSFERASE"/>
    <property type="match status" value="1"/>
</dbReference>
<reference evidence="9" key="1">
    <citation type="submission" date="2016-01" db="EMBL/GenBank/DDBJ databases">
        <authorList>
            <person name="Husnik F."/>
        </authorList>
    </citation>
    <scope>NUCLEOTIDE SEQUENCE [LARGE SCALE GENOMIC DNA]</scope>
</reference>
<dbReference type="EC" id="2.5.1.145" evidence="7"/>
<evidence type="ECO:0000256" key="1">
    <source>
        <dbReference type="ARBA" id="ARBA00007150"/>
    </source>
</evidence>
<comment type="pathway">
    <text evidence="7">Protein modification; lipoprotein biosynthesis (diacylglyceryl transfer).</text>
</comment>
<evidence type="ECO:0000256" key="6">
    <source>
        <dbReference type="ARBA" id="ARBA00023136"/>
    </source>
</evidence>
<comment type="similarity">
    <text evidence="1 7">Belongs to the Lgt family.</text>
</comment>
<feature type="binding site" evidence="7">
    <location>
        <position position="165"/>
    </location>
    <ligand>
        <name>a 1,2-diacyl-sn-glycero-3-phospho-(1'-sn-glycerol)</name>
        <dbReference type="ChEBI" id="CHEBI:64716"/>
    </ligand>
</feature>
<keyword evidence="9" id="KW-1185">Reference proteome</keyword>
<dbReference type="GO" id="GO:0008961">
    <property type="term" value="F:phosphatidylglycerol-prolipoprotein diacylglyceryl transferase activity"/>
    <property type="evidence" value="ECO:0007669"/>
    <property type="project" value="UniProtKB-UniRule"/>
</dbReference>
<evidence type="ECO:0000313" key="8">
    <source>
        <dbReference type="EMBL" id="CUX97154.1"/>
    </source>
</evidence>
<dbReference type="AlphaFoldDB" id="A0A143WW68"/>
<gene>
    <name evidence="7 8" type="primary">lgt</name>
    <name evidence="8" type="ORF">TPER_HE00222</name>
</gene>
<comment type="function">
    <text evidence="7">Catalyzes the transfer of the diacylglyceryl group from phosphatidylglycerol to the sulfhydryl group of the N-terminal cysteine of a prolipoprotein, the first step in the formation of mature lipoproteins.</text>
</comment>
<keyword evidence="5 7" id="KW-1133">Transmembrane helix</keyword>
<dbReference type="PANTHER" id="PTHR30589">
    <property type="entry name" value="PROLIPOPROTEIN DIACYLGLYCERYL TRANSFERASE"/>
    <property type="match status" value="1"/>
</dbReference>
<evidence type="ECO:0000256" key="5">
    <source>
        <dbReference type="ARBA" id="ARBA00022989"/>
    </source>
</evidence>
<dbReference type="NCBIfam" id="TIGR00544">
    <property type="entry name" value="lgt"/>
    <property type="match status" value="1"/>
</dbReference>